<feature type="region of interest" description="Disordered" evidence="2">
    <location>
        <begin position="1081"/>
        <end position="1177"/>
    </location>
</feature>
<dbReference type="PROSITE" id="PS51283">
    <property type="entry name" value="DUSP"/>
    <property type="match status" value="1"/>
</dbReference>
<dbReference type="InterPro" id="IPR028889">
    <property type="entry name" value="USP"/>
</dbReference>
<feature type="region of interest" description="Disordered" evidence="2">
    <location>
        <begin position="769"/>
        <end position="811"/>
    </location>
</feature>
<sequence length="1371" mass="149884">MTKEKLGNELLYSRIGYKVDRWKWVLDRLPKTIDISNQDDLSTDPVLSAQDLQELDLIRAYGLDKVPKSLPCPKRCSQNVWCLASLKAASAAGKSGSRVPLHQQERTDLNMPVGLQNTANTCWINSALQLFYQLRKFRIAINSVEDFDGDQTLDSLVYLLQVVFAEMESHPFKAMACKAGSVFEKLGMFASREVMKKDANNELLKCVSEFMENTIDLLLADSRLASQVAPLFTISLTRLARWQCSKCSRVHEYELSPASSFTMGAYISADQAPLQQCLMDLQAETQTGVLMVCGGSDSGSLNASLSGCGSTVKVDRVVTPKLRSLPAYLIIRNNSLVSDDVKRRLHVVYPELLDLSSHTLDGQPALYQLTGVVFHHGYWAKHYSAQVKTDDGNWFSFNDEEVMEMSFKAAAASQSNPQENHPNYFSLGSVSAKYKSKDGERVSRGAFIWLYSLMEDAPAPPLLPPPQPVLEFISHRRTLQQDDNSRLLADIQSERQSLVEELAVTDPNEPYTAMSEALLLAWLSSEEREFSAQSCTLPPLRCAHGRLKPLLGHAVKCVRTEALQQLLTHRCGIHVAHRTLLAVTHNSTKTSCQGDSPSRVAESSGCSQSMNGSMKTSSFNGFREKESDSKMNDSDVASSTGSPNSTLPHDVINGVSTRVADTQDASLSETAMETSGVLKLLQTFPYTEHQCRECVAKHARHILFLEKLRMLHKLYKKEALQQYSEGLKAVGAVSLDLWPKLAARLYVKHHGIDMSYDAFSDLAESVGEKDEPAVEEAANQSNDVTESKPDLESDASRLCSDAQADQQDKPDSSLGFKLFNEDIVCSHNQFNTQASVFYLPVASYNTILRLLGDDVHPATVLDDFEPCLECQQVLVETETACELGASQRNKLPALFADKKRPSLTRDCGSRVFLLDRDVFNDWRTYVRGCVKGVPEKKPHFSNEDLLCVHRKLNYNPSILDPARFSRLWVLVWPEEWTIIEQLYGSMASSAIQATISSDGLIDIIPDVCNEGCVESQALLDYEDLFEYQNEVIYVRQVHSEDDIPQRAVAGTRSMGPAPTPPCVVTSSQDLVSASRKNLNKPGNVSCAAMDDRQTTSSDLSGSDLKCDAGVDGGPQACGTATLEGNEKRPLDESSVQGSSGSRKIARLETVQNGTSTNGAIMPPAAGESSISSAGAQSGDSAICLSRPAAVASDESVSSSVSSTTSKCSKTRDGGDAVTHSPPAIAPPSSADAAVPACTPSQPVVSGNSRQSGRRRCPKGGAQTKVATARLVRASQYFASTDTIRQVQNFIAEKTGVWPMLQTVWLVWSEDLAAAVSLPPVPAPVLLGEEHLTMTLGALRVRPGDTIYFKAAKEDLEKAAGDGIIEYEEISA</sequence>
<comment type="similarity">
    <text evidence="1">Belongs to the peptidase C19 family.</text>
</comment>
<evidence type="ECO:0000313" key="5">
    <source>
        <dbReference type="Proteomes" id="UP000694843"/>
    </source>
</evidence>
<reference evidence="6" key="1">
    <citation type="submission" date="2025-08" db="UniProtKB">
        <authorList>
            <consortium name="RefSeq"/>
        </authorList>
    </citation>
    <scope>IDENTIFICATION</scope>
    <source>
        <tissue evidence="6">Whole organism</tissue>
    </source>
</reference>
<feature type="compositionally biased region" description="Polar residues" evidence="2">
    <location>
        <begin position="1149"/>
        <end position="1158"/>
    </location>
</feature>
<dbReference type="Pfam" id="PF00443">
    <property type="entry name" value="UCH"/>
    <property type="match status" value="1"/>
</dbReference>
<evidence type="ECO:0000256" key="1">
    <source>
        <dbReference type="ARBA" id="ARBA00009085"/>
    </source>
</evidence>
<dbReference type="PANTHER" id="PTHR24006">
    <property type="entry name" value="UBIQUITIN CARBOXYL-TERMINAL HYDROLASE"/>
    <property type="match status" value="1"/>
</dbReference>
<feature type="compositionally biased region" description="Basic and acidic residues" evidence="2">
    <location>
        <begin position="622"/>
        <end position="633"/>
    </location>
</feature>
<dbReference type="PROSITE" id="PS00972">
    <property type="entry name" value="USP_1"/>
    <property type="match status" value="1"/>
</dbReference>
<organism evidence="5 6">
    <name type="scientific">Hyalella azteca</name>
    <name type="common">Amphipod</name>
    <dbReference type="NCBI Taxonomy" id="294128"/>
    <lineage>
        <taxon>Eukaryota</taxon>
        <taxon>Metazoa</taxon>
        <taxon>Ecdysozoa</taxon>
        <taxon>Arthropoda</taxon>
        <taxon>Crustacea</taxon>
        <taxon>Multicrustacea</taxon>
        <taxon>Malacostraca</taxon>
        <taxon>Eumalacostraca</taxon>
        <taxon>Peracarida</taxon>
        <taxon>Amphipoda</taxon>
        <taxon>Senticaudata</taxon>
        <taxon>Talitrida</taxon>
        <taxon>Talitroidea</taxon>
        <taxon>Hyalellidae</taxon>
        <taxon>Hyalella</taxon>
    </lineage>
</organism>
<dbReference type="GO" id="GO:0004843">
    <property type="term" value="F:cysteine-type deubiquitinase activity"/>
    <property type="evidence" value="ECO:0007669"/>
    <property type="project" value="InterPro"/>
</dbReference>
<feature type="region of interest" description="Disordered" evidence="2">
    <location>
        <begin position="587"/>
        <end position="651"/>
    </location>
</feature>
<dbReference type="GO" id="GO:0016579">
    <property type="term" value="P:protein deubiquitination"/>
    <property type="evidence" value="ECO:0007669"/>
    <property type="project" value="InterPro"/>
</dbReference>
<dbReference type="Gene3D" id="3.90.70.10">
    <property type="entry name" value="Cysteine proteinases"/>
    <property type="match status" value="1"/>
</dbReference>
<feature type="compositionally biased region" description="Polar residues" evidence="2">
    <location>
        <begin position="1238"/>
        <end position="1250"/>
    </location>
</feature>
<dbReference type="KEGG" id="hazt:108674230"/>
<feature type="compositionally biased region" description="Basic and acidic residues" evidence="2">
    <location>
        <begin position="785"/>
        <end position="795"/>
    </location>
</feature>
<feature type="compositionally biased region" description="Low complexity" evidence="2">
    <location>
        <begin position="1220"/>
        <end position="1236"/>
    </location>
</feature>
<feature type="domain" description="DUSP" evidence="4">
    <location>
        <begin position="882"/>
        <end position="995"/>
    </location>
</feature>
<accession>A0A8B7NVB0</accession>
<evidence type="ECO:0000313" key="6">
    <source>
        <dbReference type="RefSeq" id="XP_018017655.1"/>
    </source>
</evidence>
<gene>
    <name evidence="6" type="primary">LOC108674230</name>
</gene>
<feature type="compositionally biased region" description="Low complexity" evidence="2">
    <location>
        <begin position="1193"/>
        <end position="1207"/>
    </location>
</feature>
<dbReference type="GO" id="GO:0005634">
    <property type="term" value="C:nucleus"/>
    <property type="evidence" value="ECO:0007669"/>
    <property type="project" value="TreeGrafter"/>
</dbReference>
<dbReference type="InterPro" id="IPR038765">
    <property type="entry name" value="Papain-like_cys_pep_sf"/>
</dbReference>
<dbReference type="InterPro" id="IPR001394">
    <property type="entry name" value="Peptidase_C19_UCH"/>
</dbReference>
<dbReference type="InterPro" id="IPR018200">
    <property type="entry name" value="USP_CS"/>
</dbReference>
<feature type="compositionally biased region" description="Polar residues" evidence="2">
    <location>
        <begin position="604"/>
        <end position="620"/>
    </location>
</feature>
<dbReference type="InterPro" id="IPR006615">
    <property type="entry name" value="Pept_C19_DUSP"/>
</dbReference>
<evidence type="ECO:0000259" key="4">
    <source>
        <dbReference type="PROSITE" id="PS51283"/>
    </source>
</evidence>
<dbReference type="Proteomes" id="UP000694843">
    <property type="component" value="Unplaced"/>
</dbReference>
<dbReference type="SUPFAM" id="SSF54001">
    <property type="entry name" value="Cysteine proteinases"/>
    <property type="match status" value="1"/>
</dbReference>
<keyword evidence="6" id="KW-0378">Hydrolase</keyword>
<dbReference type="OrthoDB" id="289038at2759"/>
<dbReference type="PANTHER" id="PTHR24006:SF935">
    <property type="entry name" value="CLAN CA, FAMILY C19, UBIQUITIN HYDROLASE-LIKE CYSTEINE PEPTIDASE"/>
    <property type="match status" value="1"/>
</dbReference>
<evidence type="ECO:0000259" key="3">
    <source>
        <dbReference type="PROSITE" id="PS50235"/>
    </source>
</evidence>
<keyword evidence="5" id="KW-1185">Reference proteome</keyword>
<protein>
    <submittedName>
        <fullName evidence="6">Ubiquitin carboxyl-terminal hydrolase 48</fullName>
    </submittedName>
</protein>
<feature type="compositionally biased region" description="Polar residues" evidence="2">
    <location>
        <begin position="587"/>
        <end position="596"/>
    </location>
</feature>
<dbReference type="CDD" id="cd02257">
    <property type="entry name" value="Peptidase_C19"/>
    <property type="match status" value="1"/>
</dbReference>
<feature type="region of interest" description="Disordered" evidence="2">
    <location>
        <begin position="1193"/>
        <end position="1261"/>
    </location>
</feature>
<dbReference type="GO" id="GO:0005829">
    <property type="term" value="C:cytosol"/>
    <property type="evidence" value="ECO:0007669"/>
    <property type="project" value="TreeGrafter"/>
</dbReference>
<proteinExistence type="inferred from homology"/>
<dbReference type="GeneID" id="108674230"/>
<evidence type="ECO:0000256" key="2">
    <source>
        <dbReference type="SAM" id="MobiDB-lite"/>
    </source>
</evidence>
<feature type="domain" description="USP" evidence="3">
    <location>
        <begin position="113"/>
        <end position="454"/>
    </location>
</feature>
<feature type="compositionally biased region" description="Polar residues" evidence="2">
    <location>
        <begin position="635"/>
        <end position="647"/>
    </location>
</feature>
<name>A0A8B7NVB0_HYAAZ</name>
<feature type="compositionally biased region" description="Low complexity" evidence="2">
    <location>
        <begin position="1164"/>
        <end position="1177"/>
    </location>
</feature>
<dbReference type="RefSeq" id="XP_018017655.1">
    <property type="nucleotide sequence ID" value="XM_018162166.2"/>
</dbReference>
<dbReference type="PROSITE" id="PS50235">
    <property type="entry name" value="USP_3"/>
    <property type="match status" value="1"/>
</dbReference>
<dbReference type="InterPro" id="IPR050164">
    <property type="entry name" value="Peptidase_C19"/>
</dbReference>